<sequence length="42" mass="4704">MREWKQILGALWRVYWGCCGDLLALEDDYAPGVDEGAVFADA</sequence>
<dbReference type="KEGG" id="dco:SAMEA4475696_1616"/>
<dbReference type="Proteomes" id="UP000242637">
    <property type="component" value="Chromosome 1"/>
</dbReference>
<dbReference type="EMBL" id="LT906453">
    <property type="protein sequence ID" value="SNV22697.1"/>
    <property type="molecule type" value="Genomic_DNA"/>
</dbReference>
<accession>A0A239VKD1</accession>
<evidence type="ECO:0000313" key="2">
    <source>
        <dbReference type="Proteomes" id="UP000242637"/>
    </source>
</evidence>
<proteinExistence type="predicted"/>
<dbReference type="AlphaFoldDB" id="A0A239VKD1"/>
<protein>
    <submittedName>
        <fullName evidence="1">Uncharacterized protein</fullName>
    </submittedName>
</protein>
<reference evidence="1 2" key="1">
    <citation type="submission" date="2017-06" db="EMBL/GenBank/DDBJ databases">
        <authorList>
            <consortium name="Pathogen Informatics"/>
        </authorList>
    </citation>
    <scope>NUCLEOTIDE SEQUENCE [LARGE SCALE GENOMIC DNA]</scope>
    <source>
        <strain evidence="1 2">NCTC13039</strain>
    </source>
</reference>
<organism evidence="1 2">
    <name type="scientific">Dermatophilus congolensis</name>
    <dbReference type="NCBI Taxonomy" id="1863"/>
    <lineage>
        <taxon>Bacteria</taxon>
        <taxon>Bacillati</taxon>
        <taxon>Actinomycetota</taxon>
        <taxon>Actinomycetes</taxon>
        <taxon>Micrococcales</taxon>
        <taxon>Dermatophilaceae</taxon>
        <taxon>Dermatophilus</taxon>
    </lineage>
</organism>
<evidence type="ECO:0000313" key="1">
    <source>
        <dbReference type="EMBL" id="SNV22697.1"/>
    </source>
</evidence>
<keyword evidence="2" id="KW-1185">Reference proteome</keyword>
<gene>
    <name evidence="1" type="ORF">SAMEA4475696_01616</name>
</gene>
<name>A0A239VKD1_9MICO</name>